<dbReference type="EMBL" id="VCQV01000003">
    <property type="protein sequence ID" value="TWP38233.1"/>
    <property type="molecule type" value="Genomic_DNA"/>
</dbReference>
<dbReference type="Pfam" id="PF00905">
    <property type="entry name" value="Transpeptidase"/>
    <property type="match status" value="1"/>
</dbReference>
<evidence type="ECO:0000259" key="2">
    <source>
        <dbReference type="Pfam" id="PF21922"/>
    </source>
</evidence>
<organism evidence="3 4">
    <name type="scientific">Leekyejoonella antrihumi</name>
    <dbReference type="NCBI Taxonomy" id="1660198"/>
    <lineage>
        <taxon>Bacteria</taxon>
        <taxon>Bacillati</taxon>
        <taxon>Actinomycetota</taxon>
        <taxon>Actinomycetes</taxon>
        <taxon>Micrococcales</taxon>
        <taxon>Dermacoccaceae</taxon>
        <taxon>Leekyejoonella</taxon>
    </lineage>
</organism>
<dbReference type="PANTHER" id="PTHR30627:SF24">
    <property type="entry name" value="PENICILLIN-BINDING PROTEIN 4B"/>
    <property type="match status" value="1"/>
</dbReference>
<dbReference type="SUPFAM" id="SSF56601">
    <property type="entry name" value="beta-lactamase/transpeptidase-like"/>
    <property type="match status" value="1"/>
</dbReference>
<dbReference type="Pfam" id="PF21922">
    <property type="entry name" value="PBP_dimer_2"/>
    <property type="match status" value="1"/>
</dbReference>
<dbReference type="InterPro" id="IPR050515">
    <property type="entry name" value="Beta-lactam/transpept"/>
</dbReference>
<evidence type="ECO:0000313" key="3">
    <source>
        <dbReference type="EMBL" id="TWP38233.1"/>
    </source>
</evidence>
<feature type="domain" description="Penicillin-binding protein transpeptidase" evidence="1">
    <location>
        <begin position="155"/>
        <end position="479"/>
    </location>
</feature>
<keyword evidence="4" id="KW-1185">Reference proteome</keyword>
<protein>
    <submittedName>
        <fullName evidence="3">Penicillin-binding protein 2</fullName>
    </submittedName>
</protein>
<reference evidence="3 4" key="1">
    <citation type="submission" date="2019-05" db="EMBL/GenBank/DDBJ databases">
        <authorList>
            <person name="Lee S.D."/>
        </authorList>
    </citation>
    <scope>NUCLEOTIDE SEQUENCE [LARGE SCALE GENOMIC DNA]</scope>
    <source>
        <strain evidence="3 4">C5-26</strain>
    </source>
</reference>
<dbReference type="GO" id="GO:0008658">
    <property type="term" value="F:penicillin binding"/>
    <property type="evidence" value="ECO:0007669"/>
    <property type="project" value="InterPro"/>
</dbReference>
<dbReference type="InterPro" id="IPR012338">
    <property type="entry name" value="Beta-lactam/transpept-like"/>
</dbReference>
<dbReference type="GO" id="GO:0005886">
    <property type="term" value="C:plasma membrane"/>
    <property type="evidence" value="ECO:0007669"/>
    <property type="project" value="TreeGrafter"/>
</dbReference>
<feature type="domain" description="Penicillin binding protein A dimerisation" evidence="2">
    <location>
        <begin position="52"/>
        <end position="134"/>
    </location>
</feature>
<reference evidence="3 4" key="2">
    <citation type="submission" date="2019-08" db="EMBL/GenBank/DDBJ databases">
        <title>Jejuicoccus antrihumi gen. nov., sp. nov., a new member of the family Dermacoccaceae isolated from a cave.</title>
        <authorList>
            <person name="Schumann P."/>
            <person name="Kim I.S."/>
        </authorList>
    </citation>
    <scope>NUCLEOTIDE SEQUENCE [LARGE SCALE GENOMIC DNA]</scope>
    <source>
        <strain evidence="3 4">C5-26</strain>
    </source>
</reference>
<dbReference type="Gene3D" id="3.40.710.10">
    <property type="entry name" value="DD-peptidase/beta-lactamase superfamily"/>
    <property type="match status" value="1"/>
</dbReference>
<sequence>MNSPIRRLGAVVALMFCALLVAATIIQFVQANSLDNRPGNRRTLLASYSKQRGSILVGGNAVAISKPTSDDLKWRRTYPNGKLYADVTGYYSFTYGASAIEQAEGGLLSGSSDRLFYRRLVDVITGKPPQGASVELTLNAKVQQAAAEALGNQRGAVVALDPKTGAILAMVTSPTYDPNPLASHNLTSVSKSWTQLNNAPNNPLINRAINGNLYPPGSTFKLVTSAAALASGKYTPNTTVPGPARLKLPQTTVSLPTDDGQPCGPNDKTTLIHALAVSCNTAYASVGMNLGAAAVRNQAQKFGWGQDLKIPLAVTPSVFPANPNLPELAQSAIGQFDVRATPLQIAMVSAAIANNGKLMTPYLVQTVRDKNLDVIQSTDPKLMSTAVQPGVAQQLTTMMEAVVNSGTGSNARVPGMKVAGKTGTAQVGGNQIADDWFTGFAPADNPQVAVAVVVENGGNMKQGSSGNTVAAPIARKVMQAVTSK</sequence>
<dbReference type="RefSeq" id="WP_146315210.1">
    <property type="nucleotide sequence ID" value="NZ_VCQV01000003.1"/>
</dbReference>
<dbReference type="InterPro" id="IPR001460">
    <property type="entry name" value="PCN-bd_Tpept"/>
</dbReference>
<proteinExistence type="predicted"/>
<name>A0A563E7K0_9MICO</name>
<dbReference type="OrthoDB" id="9766847at2"/>
<evidence type="ECO:0000259" key="1">
    <source>
        <dbReference type="Pfam" id="PF00905"/>
    </source>
</evidence>
<dbReference type="GO" id="GO:0071555">
    <property type="term" value="P:cell wall organization"/>
    <property type="evidence" value="ECO:0007669"/>
    <property type="project" value="TreeGrafter"/>
</dbReference>
<dbReference type="InterPro" id="IPR054120">
    <property type="entry name" value="PBPA_dimer"/>
</dbReference>
<comment type="caution">
    <text evidence="3">The sequence shown here is derived from an EMBL/GenBank/DDBJ whole genome shotgun (WGS) entry which is preliminary data.</text>
</comment>
<dbReference type="AlphaFoldDB" id="A0A563E7K0"/>
<dbReference type="Proteomes" id="UP000320244">
    <property type="component" value="Unassembled WGS sequence"/>
</dbReference>
<accession>A0A563E7K0</accession>
<dbReference type="GO" id="GO:0071972">
    <property type="term" value="F:peptidoglycan L,D-transpeptidase activity"/>
    <property type="evidence" value="ECO:0007669"/>
    <property type="project" value="TreeGrafter"/>
</dbReference>
<dbReference type="PANTHER" id="PTHR30627">
    <property type="entry name" value="PEPTIDOGLYCAN D,D-TRANSPEPTIDASE"/>
    <property type="match status" value="1"/>
</dbReference>
<evidence type="ECO:0000313" key="4">
    <source>
        <dbReference type="Proteomes" id="UP000320244"/>
    </source>
</evidence>
<dbReference type="Gene3D" id="3.90.1310.10">
    <property type="entry name" value="Penicillin-binding protein 2a (Domain 2)"/>
    <property type="match status" value="1"/>
</dbReference>
<gene>
    <name evidence="3" type="ORF">FGL98_03150</name>
</gene>